<dbReference type="InterPro" id="IPR003689">
    <property type="entry name" value="ZIP"/>
</dbReference>
<feature type="transmembrane region" description="Helical" evidence="5">
    <location>
        <begin position="315"/>
        <end position="334"/>
    </location>
</feature>
<protein>
    <recommendedName>
        <fullName evidence="8">Zinc/iron permease</fullName>
    </recommendedName>
</protein>
<dbReference type="PANTHER" id="PTHR11040:SF44">
    <property type="entry name" value="PROTEIN ZNTC-RELATED"/>
    <property type="match status" value="1"/>
</dbReference>
<dbReference type="PANTHER" id="PTHR11040">
    <property type="entry name" value="ZINC/IRON TRANSPORTER"/>
    <property type="match status" value="1"/>
</dbReference>
<keyword evidence="4 5" id="KW-0472">Membrane</keyword>
<evidence type="ECO:0000256" key="5">
    <source>
        <dbReference type="SAM" id="Phobius"/>
    </source>
</evidence>
<feature type="transmembrane region" description="Helical" evidence="5">
    <location>
        <begin position="32"/>
        <end position="54"/>
    </location>
</feature>
<dbReference type="EMBL" id="JAFCIX010000403">
    <property type="protein sequence ID" value="KAH6591613.1"/>
    <property type="molecule type" value="Genomic_DNA"/>
</dbReference>
<name>A0ABQ8F3Q5_9FUNG</name>
<evidence type="ECO:0000256" key="4">
    <source>
        <dbReference type="ARBA" id="ARBA00023136"/>
    </source>
</evidence>
<evidence type="ECO:0008006" key="8">
    <source>
        <dbReference type="Google" id="ProtNLM"/>
    </source>
</evidence>
<proteinExistence type="predicted"/>
<reference evidence="6 7" key="1">
    <citation type="submission" date="2021-02" db="EMBL/GenBank/DDBJ databases">
        <title>Variation within the Batrachochytrium salamandrivorans European outbreak.</title>
        <authorList>
            <person name="Kelly M."/>
            <person name="Pasmans F."/>
            <person name="Shea T.P."/>
            <person name="Munoz J.F."/>
            <person name="Carranza S."/>
            <person name="Cuomo C.A."/>
            <person name="Martel A."/>
        </authorList>
    </citation>
    <scope>NUCLEOTIDE SEQUENCE [LARGE SCALE GENOMIC DNA]</scope>
    <source>
        <strain evidence="6 7">AMFP18/2</strain>
    </source>
</reference>
<feature type="transmembrane region" description="Helical" evidence="5">
    <location>
        <begin position="108"/>
        <end position="128"/>
    </location>
</feature>
<feature type="transmembrane region" description="Helical" evidence="5">
    <location>
        <begin position="66"/>
        <end position="88"/>
    </location>
</feature>
<evidence type="ECO:0000256" key="1">
    <source>
        <dbReference type="ARBA" id="ARBA00004141"/>
    </source>
</evidence>
<keyword evidence="7" id="KW-1185">Reference proteome</keyword>
<feature type="transmembrane region" description="Helical" evidence="5">
    <location>
        <begin position="181"/>
        <end position="204"/>
    </location>
</feature>
<dbReference type="Pfam" id="PF02535">
    <property type="entry name" value="Zip"/>
    <property type="match status" value="1"/>
</dbReference>
<evidence type="ECO:0000256" key="2">
    <source>
        <dbReference type="ARBA" id="ARBA00022692"/>
    </source>
</evidence>
<gene>
    <name evidence="6" type="ORF">BASA50_008587</name>
</gene>
<comment type="subcellular location">
    <subcellularLocation>
        <location evidence="1">Membrane</location>
        <topology evidence="1">Multi-pass membrane protein</topology>
    </subcellularLocation>
</comment>
<organism evidence="6 7">
    <name type="scientific">Batrachochytrium salamandrivorans</name>
    <dbReference type="NCBI Taxonomy" id="1357716"/>
    <lineage>
        <taxon>Eukaryota</taxon>
        <taxon>Fungi</taxon>
        <taxon>Fungi incertae sedis</taxon>
        <taxon>Chytridiomycota</taxon>
        <taxon>Chytridiomycota incertae sedis</taxon>
        <taxon>Chytridiomycetes</taxon>
        <taxon>Rhizophydiales</taxon>
        <taxon>Rhizophydiales incertae sedis</taxon>
        <taxon>Batrachochytrium</taxon>
    </lineage>
</organism>
<keyword evidence="2 5" id="KW-0812">Transmembrane</keyword>
<comment type="caution">
    <text evidence="6">The sequence shown here is derived from an EMBL/GenBank/DDBJ whole genome shotgun (WGS) entry which is preliminary data.</text>
</comment>
<sequence>MSNNESSLDTHAHESDIDPCIAVIDGHYDIPLHIAAIFIIMAISFLGTLLPIVFKHFATSKTGRSTITALKLFGAGVILATALVHMFVPATQVLTNECLPLAFHQYEAFSAVFAIIGIFLTHIVQVFAGHAIKNHQKKALFSLDKAAIDSAGQISMPLSNETHHEGHTHGGALMRLSEKQLMVYLLELGIASHSIIIGVTLGIVTDEFKTLLIALCFHQFFEGLALSAIVVEADFKKWTMSAPMVLFYTLTTPIGITIGILVREFYNANGTSTLLSTGILDAVSAGILAYDALVNVIYPHFSAESFNNESPMMKATQLCTMYAGCAAMSVIGLWA</sequence>
<keyword evidence="3 5" id="KW-1133">Transmembrane helix</keyword>
<accession>A0ABQ8F3Q5</accession>
<evidence type="ECO:0000313" key="7">
    <source>
        <dbReference type="Proteomes" id="UP001648503"/>
    </source>
</evidence>
<feature type="transmembrane region" description="Helical" evidence="5">
    <location>
        <begin position="245"/>
        <end position="262"/>
    </location>
</feature>
<evidence type="ECO:0000313" key="6">
    <source>
        <dbReference type="EMBL" id="KAH6591613.1"/>
    </source>
</evidence>
<feature type="transmembrane region" description="Helical" evidence="5">
    <location>
        <begin position="274"/>
        <end position="294"/>
    </location>
</feature>
<evidence type="ECO:0000256" key="3">
    <source>
        <dbReference type="ARBA" id="ARBA00022989"/>
    </source>
</evidence>
<dbReference type="Proteomes" id="UP001648503">
    <property type="component" value="Unassembled WGS sequence"/>
</dbReference>